<dbReference type="GO" id="GO:0005886">
    <property type="term" value="C:plasma membrane"/>
    <property type="evidence" value="ECO:0007669"/>
    <property type="project" value="UniProtKB-SubCell"/>
</dbReference>
<comment type="caution">
    <text evidence="13">The sequence shown here is derived from an EMBL/GenBank/DDBJ whole genome shotgun (WGS) entry which is preliminary data.</text>
</comment>
<evidence type="ECO:0000256" key="8">
    <source>
        <dbReference type="ARBA" id="ARBA00022989"/>
    </source>
</evidence>
<dbReference type="InterPro" id="IPR000990">
    <property type="entry name" value="Innexin"/>
</dbReference>
<gene>
    <name evidence="13" type="primary">shakB_1</name>
    <name evidence="12" type="synonym">inx</name>
    <name evidence="13" type="ORF">FJT64_003480</name>
</gene>
<keyword evidence="6" id="KW-0303">Gap junction</keyword>
<evidence type="ECO:0000313" key="13">
    <source>
        <dbReference type="EMBL" id="KAF0299509.1"/>
    </source>
</evidence>
<keyword evidence="3 12" id="KW-0813">Transport</keyword>
<evidence type="ECO:0000256" key="9">
    <source>
        <dbReference type="ARBA" id="ARBA00023065"/>
    </source>
</evidence>
<keyword evidence="7" id="KW-0965">Cell junction</keyword>
<evidence type="ECO:0000256" key="2">
    <source>
        <dbReference type="ARBA" id="ARBA00004651"/>
    </source>
</evidence>
<keyword evidence="4" id="KW-1003">Cell membrane</keyword>
<keyword evidence="8 12" id="KW-1133">Transmembrane helix</keyword>
<evidence type="ECO:0000256" key="11">
    <source>
        <dbReference type="ARBA" id="ARBA00023303"/>
    </source>
</evidence>
<protein>
    <recommendedName>
        <fullName evidence="12">Innexin</fullName>
    </recommendedName>
</protein>
<reference evidence="13 14" key="1">
    <citation type="submission" date="2019-07" db="EMBL/GenBank/DDBJ databases">
        <title>Draft genome assembly of a fouling barnacle, Amphibalanus amphitrite (Darwin, 1854): The first reference genome for Thecostraca.</title>
        <authorList>
            <person name="Kim W."/>
        </authorList>
    </citation>
    <scope>NUCLEOTIDE SEQUENCE [LARGE SCALE GENOMIC DNA]</scope>
    <source>
        <strain evidence="13">SNU_AA5</strain>
        <tissue evidence="13">Soma without cirri and trophi</tissue>
    </source>
</reference>
<dbReference type="GO" id="GO:0034220">
    <property type="term" value="P:monoatomic ion transmembrane transport"/>
    <property type="evidence" value="ECO:0007669"/>
    <property type="project" value="UniProtKB-KW"/>
</dbReference>
<feature type="transmembrane region" description="Helical" evidence="12">
    <location>
        <begin position="114"/>
        <end position="136"/>
    </location>
</feature>
<feature type="transmembrane region" description="Helical" evidence="12">
    <location>
        <begin position="275"/>
        <end position="298"/>
    </location>
</feature>
<evidence type="ECO:0000256" key="6">
    <source>
        <dbReference type="ARBA" id="ARBA00022868"/>
    </source>
</evidence>
<dbReference type="GO" id="GO:0005243">
    <property type="term" value="F:gap junction channel activity"/>
    <property type="evidence" value="ECO:0007669"/>
    <property type="project" value="TreeGrafter"/>
</dbReference>
<evidence type="ECO:0000256" key="1">
    <source>
        <dbReference type="ARBA" id="ARBA00004610"/>
    </source>
</evidence>
<feature type="transmembrane region" description="Helical" evidence="12">
    <location>
        <begin position="21"/>
        <end position="42"/>
    </location>
</feature>
<evidence type="ECO:0000256" key="4">
    <source>
        <dbReference type="ARBA" id="ARBA00022475"/>
    </source>
</evidence>
<evidence type="ECO:0000256" key="12">
    <source>
        <dbReference type="RuleBase" id="RU010713"/>
    </source>
</evidence>
<feature type="transmembrane region" description="Helical" evidence="12">
    <location>
        <begin position="183"/>
        <end position="204"/>
    </location>
</feature>
<comment type="similarity">
    <text evidence="12">Belongs to the pannexin family.</text>
</comment>
<evidence type="ECO:0000256" key="5">
    <source>
        <dbReference type="ARBA" id="ARBA00022692"/>
    </source>
</evidence>
<dbReference type="OrthoDB" id="5867527at2759"/>
<keyword evidence="10 12" id="KW-0472">Membrane</keyword>
<dbReference type="PANTHER" id="PTHR11893">
    <property type="entry name" value="INNEXIN"/>
    <property type="match status" value="1"/>
</dbReference>
<evidence type="ECO:0000256" key="7">
    <source>
        <dbReference type="ARBA" id="ARBA00022949"/>
    </source>
</evidence>
<proteinExistence type="inferred from homology"/>
<evidence type="ECO:0000256" key="3">
    <source>
        <dbReference type="ARBA" id="ARBA00022448"/>
    </source>
</evidence>
<dbReference type="GO" id="GO:0005921">
    <property type="term" value="C:gap junction"/>
    <property type="evidence" value="ECO:0007669"/>
    <property type="project" value="UniProtKB-SubCell"/>
</dbReference>
<dbReference type="PRINTS" id="PR01262">
    <property type="entry name" value="INNEXIN"/>
</dbReference>
<dbReference type="AlphaFoldDB" id="A0A6A4W2M3"/>
<dbReference type="Proteomes" id="UP000440578">
    <property type="component" value="Unassembled WGS sequence"/>
</dbReference>
<evidence type="ECO:0000313" key="14">
    <source>
        <dbReference type="Proteomes" id="UP000440578"/>
    </source>
</evidence>
<name>A0A6A4W2M3_AMPAM</name>
<dbReference type="PANTHER" id="PTHR11893:SF40">
    <property type="entry name" value="INNEXIN SHAKING-B"/>
    <property type="match status" value="1"/>
</dbReference>
<accession>A0A6A4W2M3</accession>
<organism evidence="13 14">
    <name type="scientific">Amphibalanus amphitrite</name>
    <name type="common">Striped barnacle</name>
    <name type="synonym">Balanus amphitrite</name>
    <dbReference type="NCBI Taxonomy" id="1232801"/>
    <lineage>
        <taxon>Eukaryota</taxon>
        <taxon>Metazoa</taxon>
        <taxon>Ecdysozoa</taxon>
        <taxon>Arthropoda</taxon>
        <taxon>Crustacea</taxon>
        <taxon>Multicrustacea</taxon>
        <taxon>Cirripedia</taxon>
        <taxon>Thoracica</taxon>
        <taxon>Thoracicalcarea</taxon>
        <taxon>Balanomorpha</taxon>
        <taxon>Balanoidea</taxon>
        <taxon>Balanidae</taxon>
        <taxon>Amphibalaninae</taxon>
        <taxon>Amphibalanus</taxon>
    </lineage>
</organism>
<keyword evidence="11 12" id="KW-0407">Ion channel</keyword>
<evidence type="ECO:0000256" key="10">
    <source>
        <dbReference type="ARBA" id="ARBA00023136"/>
    </source>
</evidence>
<dbReference type="Pfam" id="PF00876">
    <property type="entry name" value="Innexin"/>
    <property type="match status" value="1"/>
</dbReference>
<keyword evidence="5 12" id="KW-0812">Transmembrane</keyword>
<dbReference type="PROSITE" id="PS51013">
    <property type="entry name" value="PANNEXIN"/>
    <property type="match status" value="1"/>
</dbReference>
<comment type="function">
    <text evidence="12">Structural component of the gap junctions.</text>
</comment>
<keyword evidence="14" id="KW-1185">Reference proteome</keyword>
<keyword evidence="9 12" id="KW-0406">Ion transport</keyword>
<comment type="subcellular location">
    <subcellularLocation>
        <location evidence="1">Cell junction</location>
        <location evidence="1">Gap junction</location>
    </subcellularLocation>
    <subcellularLocation>
        <location evidence="2 12">Cell membrane</location>
        <topology evidence="2 12">Multi-pass membrane protein</topology>
    </subcellularLocation>
</comment>
<dbReference type="EMBL" id="VIIS01001359">
    <property type="protein sequence ID" value="KAF0299509.1"/>
    <property type="molecule type" value="Genomic_DNA"/>
</dbReference>
<sequence>MLDIFRGLKSFIKVSHVKTDATVFRIHYSVTVLILISFSLLVTTRQYVGNPINCIHSKDIPEDVVNTFCWIHTTYHVPSAFNLKVGKTPGDLGEIVYPGIGKPKDPDDVRYIKYYQWVCFCLFFQAILFYIPRWLWKNWEGGKIHSLLLDMDIGLVADVEKKQKKKMLLDYLHINLCHHNWWFYKYFFCELLALANVVGQIFLIDRFFDGEFLTLGLDVIAYAEQDPELRIDPLVRVFPRMTKCIFRKYGPSSNIEVLDVLCILPLNIVNEKLYLFLWFWFLILAGLTLLNSMARLLLMVSPKLRAVSLQMRLRFVSRDAISVIIRRSRIGDWFLLYMLGQNMDAVIFSEVMCDLARRLGHKGKDYSEA</sequence>